<evidence type="ECO:0008006" key="4">
    <source>
        <dbReference type="Google" id="ProtNLM"/>
    </source>
</evidence>
<evidence type="ECO:0000313" key="3">
    <source>
        <dbReference type="Proteomes" id="UP001484239"/>
    </source>
</evidence>
<dbReference type="InterPro" id="IPR011990">
    <property type="entry name" value="TPR-like_helical_dom_sf"/>
</dbReference>
<feature type="chain" id="PRO_5046081328" description="RagB/SusD family nutrient uptake outer membrane protein" evidence="1">
    <location>
        <begin position="23"/>
        <end position="437"/>
    </location>
</feature>
<keyword evidence="1" id="KW-0732">Signal</keyword>
<reference evidence="2 3" key="1">
    <citation type="submission" date="2024-02" db="EMBL/GenBank/DDBJ databases">
        <title>A novel Gemmatimonadota bacterium.</title>
        <authorList>
            <person name="Du Z.-J."/>
            <person name="Ye Y.-Q."/>
        </authorList>
    </citation>
    <scope>NUCLEOTIDE SEQUENCE [LARGE SCALE GENOMIC DNA]</scope>
    <source>
        <strain evidence="2 3">DH-20</strain>
    </source>
</reference>
<dbReference type="RefSeq" id="WP_405276183.1">
    <property type="nucleotide sequence ID" value="NZ_CP144380.1"/>
</dbReference>
<sequence>MMNRSWALAPALLPLLLLGACSTDSILEVPDPDVVAVPVFQDPSNLQAVRAGVLREVARAFAGEQNGEGGQIIVSGTFADELYHSGTFTDRQEVDARATSLTNGSNTTAFFWLQRARNHAEQAAELFSASDLAGSDGHAEVLALAGFTYVVAGENYCSGVPFSTIPIEGEAQWGSPRTTEEIFGLAEARFEAALALSPSDEVMHMAALGRARALLDRGRFDEAAQAVAGIPTGFVYRVNYSAGVVDTYNGVWNLVNAERRWSAAGDEGTNGLPFLSWGDPRTPTIFTGPGFDNSVGHHAQGAYQRPESDMALATGIEARLIEAEAALQADDRATFFARHTALRAGAGLPPLTDAGQSRDALVDLHFAERAAWLWLTSHRLGDLRRLVRQYARAPQTVYPIGPTELGSARGDHLALPVPFTETNNPNYTTAACDPTGA</sequence>
<evidence type="ECO:0000313" key="2">
    <source>
        <dbReference type="EMBL" id="MEK9499465.1"/>
    </source>
</evidence>
<evidence type="ECO:0000256" key="1">
    <source>
        <dbReference type="SAM" id="SignalP"/>
    </source>
</evidence>
<dbReference type="EMBL" id="JBBHLI010000001">
    <property type="protein sequence ID" value="MEK9499465.1"/>
    <property type="molecule type" value="Genomic_DNA"/>
</dbReference>
<proteinExistence type="predicted"/>
<protein>
    <recommendedName>
        <fullName evidence="4">RagB/SusD family nutrient uptake outer membrane protein</fullName>
    </recommendedName>
</protein>
<accession>A0ABU9E659</accession>
<dbReference type="Gene3D" id="1.25.40.390">
    <property type="match status" value="1"/>
</dbReference>
<comment type="caution">
    <text evidence="2">The sequence shown here is derived from an EMBL/GenBank/DDBJ whole genome shotgun (WGS) entry which is preliminary data.</text>
</comment>
<organism evidence="2 3">
    <name type="scientific">Gaopeijia maritima</name>
    <dbReference type="NCBI Taxonomy" id="3119007"/>
    <lineage>
        <taxon>Bacteria</taxon>
        <taxon>Pseudomonadati</taxon>
        <taxon>Gemmatimonadota</taxon>
        <taxon>Longimicrobiia</taxon>
        <taxon>Gaopeijiales</taxon>
        <taxon>Gaopeijiaceae</taxon>
        <taxon>Gaopeijia</taxon>
    </lineage>
</organism>
<dbReference type="SUPFAM" id="SSF48452">
    <property type="entry name" value="TPR-like"/>
    <property type="match status" value="1"/>
</dbReference>
<name>A0ABU9E659_9BACT</name>
<dbReference type="Proteomes" id="UP001484239">
    <property type="component" value="Unassembled WGS sequence"/>
</dbReference>
<feature type="signal peptide" evidence="1">
    <location>
        <begin position="1"/>
        <end position="22"/>
    </location>
</feature>
<keyword evidence="3" id="KW-1185">Reference proteome</keyword>
<gene>
    <name evidence="2" type="ORF">WI372_00545</name>
</gene>
<dbReference type="PROSITE" id="PS51257">
    <property type="entry name" value="PROKAR_LIPOPROTEIN"/>
    <property type="match status" value="1"/>
</dbReference>